<evidence type="ECO:0000313" key="2">
    <source>
        <dbReference type="Proteomes" id="UP000323597"/>
    </source>
</evidence>
<name>A0A5D2Z9L4_GOSMU</name>
<reference evidence="1 2" key="1">
    <citation type="submission" date="2019-07" db="EMBL/GenBank/DDBJ databases">
        <title>WGS assembly of Gossypium mustelinum.</title>
        <authorList>
            <person name="Chen Z.J."/>
            <person name="Sreedasyam A."/>
            <person name="Ando A."/>
            <person name="Song Q."/>
            <person name="De L."/>
            <person name="Hulse-Kemp A."/>
            <person name="Ding M."/>
            <person name="Ye W."/>
            <person name="Kirkbride R."/>
            <person name="Jenkins J."/>
            <person name="Plott C."/>
            <person name="Lovell J."/>
            <person name="Lin Y.-M."/>
            <person name="Vaughn R."/>
            <person name="Liu B."/>
            <person name="Li W."/>
            <person name="Simpson S."/>
            <person name="Scheffler B."/>
            <person name="Saski C."/>
            <person name="Grover C."/>
            <person name="Hu G."/>
            <person name="Conover J."/>
            <person name="Carlson J."/>
            <person name="Shu S."/>
            <person name="Boston L."/>
            <person name="Williams M."/>
            <person name="Peterson D."/>
            <person name="Mcgee K."/>
            <person name="Jones D."/>
            <person name="Wendel J."/>
            <person name="Stelly D."/>
            <person name="Grimwood J."/>
            <person name="Schmutz J."/>
        </authorList>
    </citation>
    <scope>NUCLEOTIDE SEQUENCE [LARGE SCALE GENOMIC DNA]</scope>
    <source>
        <strain evidence="1">1408120.09</strain>
    </source>
</reference>
<evidence type="ECO:0000313" key="1">
    <source>
        <dbReference type="EMBL" id="TYJ34873.1"/>
    </source>
</evidence>
<dbReference type="EMBL" id="CM017640">
    <property type="protein sequence ID" value="TYJ34873.1"/>
    <property type="molecule type" value="Genomic_DNA"/>
</dbReference>
<protein>
    <submittedName>
        <fullName evidence="1">Uncharacterized protein</fullName>
    </submittedName>
</protein>
<organism evidence="1 2">
    <name type="scientific">Gossypium mustelinum</name>
    <name type="common">Cotton</name>
    <name type="synonym">Gossypium caicoense</name>
    <dbReference type="NCBI Taxonomy" id="34275"/>
    <lineage>
        <taxon>Eukaryota</taxon>
        <taxon>Viridiplantae</taxon>
        <taxon>Streptophyta</taxon>
        <taxon>Embryophyta</taxon>
        <taxon>Tracheophyta</taxon>
        <taxon>Spermatophyta</taxon>
        <taxon>Magnoliopsida</taxon>
        <taxon>eudicotyledons</taxon>
        <taxon>Gunneridae</taxon>
        <taxon>Pentapetalae</taxon>
        <taxon>rosids</taxon>
        <taxon>malvids</taxon>
        <taxon>Malvales</taxon>
        <taxon>Malvaceae</taxon>
        <taxon>Malvoideae</taxon>
        <taxon>Gossypium</taxon>
    </lineage>
</organism>
<accession>A0A5D2Z9L4</accession>
<sequence length="76" mass="8578">MLGPYLLVASSSSILQTSCCNNRYFFPAFGRINGIYLSKKKYNNKKGTDPLWLVDISDMDQLGLSAEPKMKSINFH</sequence>
<dbReference type="AlphaFoldDB" id="A0A5D2Z9L4"/>
<proteinExistence type="predicted"/>
<gene>
    <name evidence="1" type="ORF">E1A91_A05G198300v1</name>
</gene>
<dbReference type="Proteomes" id="UP000323597">
    <property type="component" value="Chromosome A05"/>
</dbReference>
<keyword evidence="2" id="KW-1185">Reference proteome</keyword>